<dbReference type="Proteomes" id="UP000242754">
    <property type="component" value="Unassembled WGS sequence"/>
</dbReference>
<dbReference type="AntiFam" id="ANF00012">
    <property type="entry name" value="tRNA translation"/>
</dbReference>
<evidence type="ECO:0000313" key="2">
    <source>
        <dbReference type="Proteomes" id="UP000242754"/>
    </source>
</evidence>
<reference evidence="1 2" key="1">
    <citation type="submission" date="2016-02" db="EMBL/GenBank/DDBJ databases">
        <authorList>
            <person name="Wen L."/>
            <person name="He K."/>
            <person name="Yang H."/>
        </authorList>
    </citation>
    <scope>NUCLEOTIDE SEQUENCE [LARGE SCALE GENOMIC DNA]</scope>
    <source>
        <strain evidence="1">Trichococcus palustris</strain>
    </source>
</reference>
<dbReference type="AlphaFoldDB" id="A0A143YW35"/>
<gene>
    <name evidence="1" type="ORF">Tpal_2476</name>
</gene>
<evidence type="ECO:0000313" key="1">
    <source>
        <dbReference type="EMBL" id="CZR00056.1"/>
    </source>
</evidence>
<organism evidence="1 2">
    <name type="scientific">Trichococcus palustris</name>
    <dbReference type="NCBI Taxonomy" id="140314"/>
    <lineage>
        <taxon>Bacteria</taxon>
        <taxon>Bacillati</taxon>
        <taxon>Bacillota</taxon>
        <taxon>Bacilli</taxon>
        <taxon>Lactobacillales</taxon>
        <taxon>Carnobacteriaceae</taxon>
        <taxon>Trichococcus</taxon>
    </lineage>
</organism>
<accession>A0A143YW35</accession>
<name>A0A143YW35_9LACT</name>
<keyword evidence="2" id="KW-1185">Reference proteome</keyword>
<proteinExistence type="predicted"/>
<sequence>MEEGRFELPNPKERIYSPPRLATSLLLHDGSRRIRTADTLSFNQVLYQLSYQAMRTVPTGFEPAISCVTGRHVNHYTTEPMDMEVDGIEPPTSCL</sequence>
<protein>
    <submittedName>
        <fullName evidence="1">Uncharacterized protein</fullName>
    </submittedName>
</protein>
<dbReference type="EMBL" id="FJNE01000008">
    <property type="protein sequence ID" value="CZR00056.1"/>
    <property type="molecule type" value="Genomic_DNA"/>
</dbReference>